<reference evidence="1" key="1">
    <citation type="submission" date="2021-02" db="EMBL/GenBank/DDBJ databases">
        <authorList>
            <person name="Nowell W R."/>
        </authorList>
    </citation>
    <scope>NUCLEOTIDE SEQUENCE</scope>
</reference>
<name>A0A816PPX3_9BILA</name>
<proteinExistence type="predicted"/>
<gene>
    <name evidence="1" type="ORF">XDN619_LOCUS8569</name>
</gene>
<protein>
    <submittedName>
        <fullName evidence="1">Uncharacterized protein</fullName>
    </submittedName>
</protein>
<accession>A0A816PPX3</accession>
<evidence type="ECO:0000313" key="1">
    <source>
        <dbReference type="EMBL" id="CAF2051267.1"/>
    </source>
</evidence>
<evidence type="ECO:0000313" key="2">
    <source>
        <dbReference type="Proteomes" id="UP000663887"/>
    </source>
</evidence>
<dbReference type="EMBL" id="CAJNRG010002781">
    <property type="protein sequence ID" value="CAF2051267.1"/>
    <property type="molecule type" value="Genomic_DNA"/>
</dbReference>
<dbReference type="Proteomes" id="UP000663887">
    <property type="component" value="Unassembled WGS sequence"/>
</dbReference>
<comment type="caution">
    <text evidence="1">The sequence shown here is derived from an EMBL/GenBank/DDBJ whole genome shotgun (WGS) entry which is preliminary data.</text>
</comment>
<dbReference type="AlphaFoldDB" id="A0A816PPX3"/>
<organism evidence="1 2">
    <name type="scientific">Rotaria magnacalcarata</name>
    <dbReference type="NCBI Taxonomy" id="392030"/>
    <lineage>
        <taxon>Eukaryota</taxon>
        <taxon>Metazoa</taxon>
        <taxon>Spiralia</taxon>
        <taxon>Gnathifera</taxon>
        <taxon>Rotifera</taxon>
        <taxon>Eurotatoria</taxon>
        <taxon>Bdelloidea</taxon>
        <taxon>Philodinida</taxon>
        <taxon>Philodinidae</taxon>
        <taxon>Rotaria</taxon>
    </lineage>
</organism>
<feature type="non-terminal residue" evidence="1">
    <location>
        <position position="1"/>
    </location>
</feature>
<sequence>FPSLDSSDERTMSRIEALLDNPRGLSFTFENNIVEPPVQIDIVPEIIIPELVPNVVASPERVNRSRLPIPVIVNSPPAARLRSTNKKPTGFYKN</sequence>